<proteinExistence type="predicted"/>
<dbReference type="OMA" id="QMEMATE"/>
<dbReference type="SUPFAM" id="SSF46689">
    <property type="entry name" value="Homeodomain-like"/>
    <property type="match status" value="1"/>
</dbReference>
<dbReference type="AlphaFoldDB" id="E1ZWF5"/>
<evidence type="ECO:0000313" key="3">
    <source>
        <dbReference type="EMBL" id="EFN74485.1"/>
    </source>
</evidence>
<dbReference type="InterPro" id="IPR009057">
    <property type="entry name" value="Homeodomain-like_sf"/>
</dbReference>
<keyword evidence="4" id="KW-1185">Reference proteome</keyword>
<comment type="subcellular location">
    <subcellularLocation>
        <location evidence="1">Nucleus</location>
    </subcellularLocation>
</comment>
<dbReference type="GO" id="GO:0006313">
    <property type="term" value="P:DNA transposition"/>
    <property type="evidence" value="ECO:0007669"/>
    <property type="project" value="InterPro"/>
</dbReference>
<protein>
    <submittedName>
        <fullName evidence="3">Transposable element Tcb1 transposase</fullName>
    </submittedName>
</protein>
<dbReference type="Gene3D" id="3.30.420.10">
    <property type="entry name" value="Ribonuclease H-like superfamily/Ribonuclease H"/>
    <property type="match status" value="1"/>
</dbReference>
<dbReference type="Proteomes" id="UP000000311">
    <property type="component" value="Unassembled WGS sequence"/>
</dbReference>
<dbReference type="GO" id="GO:0015074">
    <property type="term" value="P:DNA integration"/>
    <property type="evidence" value="ECO:0007669"/>
    <property type="project" value="InterPro"/>
</dbReference>
<dbReference type="EMBL" id="GL434824">
    <property type="protein sequence ID" value="EFN74485.1"/>
    <property type="molecule type" value="Genomic_DNA"/>
</dbReference>
<evidence type="ECO:0000313" key="4">
    <source>
        <dbReference type="Proteomes" id="UP000000311"/>
    </source>
</evidence>
<gene>
    <name evidence="3" type="ORF">EAG_05334</name>
</gene>
<reference evidence="3 4" key="1">
    <citation type="journal article" date="2010" name="Science">
        <title>Genomic comparison of the ants Camponotus floridanus and Harpegnathos saltator.</title>
        <authorList>
            <person name="Bonasio R."/>
            <person name="Zhang G."/>
            <person name="Ye C."/>
            <person name="Mutti N.S."/>
            <person name="Fang X."/>
            <person name="Qin N."/>
            <person name="Donahue G."/>
            <person name="Yang P."/>
            <person name="Li Q."/>
            <person name="Li C."/>
            <person name="Zhang P."/>
            <person name="Huang Z."/>
            <person name="Berger S.L."/>
            <person name="Reinberg D."/>
            <person name="Wang J."/>
            <person name="Liebig J."/>
        </authorList>
    </citation>
    <scope>NUCLEOTIDE SEQUENCE [LARGE SCALE GENOMIC DNA]</scope>
    <source>
        <strain evidence="4">C129</strain>
    </source>
</reference>
<dbReference type="GO" id="GO:0005634">
    <property type="term" value="C:nucleus"/>
    <property type="evidence" value="ECO:0007669"/>
    <property type="project" value="UniProtKB-SubCell"/>
</dbReference>
<dbReference type="STRING" id="104421.E1ZWF5"/>
<dbReference type="InParanoid" id="E1ZWF5"/>
<name>E1ZWF5_CAMFO</name>
<organism evidence="4">
    <name type="scientific">Camponotus floridanus</name>
    <name type="common">Florida carpenter ant</name>
    <dbReference type="NCBI Taxonomy" id="104421"/>
    <lineage>
        <taxon>Eukaryota</taxon>
        <taxon>Metazoa</taxon>
        <taxon>Ecdysozoa</taxon>
        <taxon>Arthropoda</taxon>
        <taxon>Hexapoda</taxon>
        <taxon>Insecta</taxon>
        <taxon>Pterygota</taxon>
        <taxon>Neoptera</taxon>
        <taxon>Endopterygota</taxon>
        <taxon>Hymenoptera</taxon>
        <taxon>Apocrita</taxon>
        <taxon>Aculeata</taxon>
        <taxon>Formicoidea</taxon>
        <taxon>Formicidae</taxon>
        <taxon>Formicinae</taxon>
        <taxon>Camponotus</taxon>
    </lineage>
</organism>
<dbReference type="InterPro" id="IPR002492">
    <property type="entry name" value="Transposase_Tc1-like"/>
</dbReference>
<evidence type="ECO:0000256" key="1">
    <source>
        <dbReference type="ARBA" id="ARBA00004123"/>
    </source>
</evidence>
<sequence>VHRSSISRVWARYQETGGFRRRRGQGRRRITSAREDRLIINETNRNPSRIARVIANTVLPHRQISAQTIRRRLHEGNLRSRARARMPMLSVAHRRARLQYARTHQNWTMRQWNNVLFTDESRFCLFRSDGRIRVWRRNGHRFEENCVEPVRAFGCG</sequence>
<evidence type="ECO:0000259" key="2">
    <source>
        <dbReference type="Pfam" id="PF01498"/>
    </source>
</evidence>
<feature type="domain" description="Transposase Tc1-like" evidence="2">
    <location>
        <begin position="36"/>
        <end position="106"/>
    </location>
</feature>
<dbReference type="InterPro" id="IPR036397">
    <property type="entry name" value="RNaseH_sf"/>
</dbReference>
<feature type="non-terminal residue" evidence="3">
    <location>
        <position position="1"/>
    </location>
</feature>
<dbReference type="GO" id="GO:0003677">
    <property type="term" value="F:DNA binding"/>
    <property type="evidence" value="ECO:0007669"/>
    <property type="project" value="InterPro"/>
</dbReference>
<feature type="non-terminal residue" evidence="3">
    <location>
        <position position="156"/>
    </location>
</feature>
<accession>E1ZWF5</accession>
<dbReference type="Pfam" id="PF01498">
    <property type="entry name" value="HTH_Tnp_Tc3_2"/>
    <property type="match status" value="1"/>
</dbReference>